<comment type="caution">
    <text evidence="4">The sequence shown here is derived from an EMBL/GenBank/DDBJ whole genome shotgun (WGS) entry which is preliminary data.</text>
</comment>
<reference evidence="4" key="1">
    <citation type="submission" date="2023-08" db="EMBL/GenBank/DDBJ databases">
        <authorList>
            <person name="Chen Y."/>
            <person name="Shah S."/>
            <person name="Dougan E. K."/>
            <person name="Thang M."/>
            <person name="Chan C."/>
        </authorList>
    </citation>
    <scope>NUCLEOTIDE SEQUENCE</scope>
</reference>
<evidence type="ECO:0000259" key="3">
    <source>
        <dbReference type="Pfam" id="PF18631"/>
    </source>
</evidence>
<gene>
    <name evidence="4" type="ORF">EVOR1521_LOCUS5039</name>
</gene>
<evidence type="ECO:0000313" key="5">
    <source>
        <dbReference type="Proteomes" id="UP001178507"/>
    </source>
</evidence>
<evidence type="ECO:0000256" key="1">
    <source>
        <dbReference type="ARBA" id="ARBA00023002"/>
    </source>
</evidence>
<accession>A0AA36HV11</accession>
<dbReference type="InterPro" id="IPR003819">
    <property type="entry name" value="TauD/TfdA-like"/>
</dbReference>
<proteinExistence type="predicted"/>
<organism evidence="4 5">
    <name type="scientific">Effrenium voratum</name>
    <dbReference type="NCBI Taxonomy" id="2562239"/>
    <lineage>
        <taxon>Eukaryota</taxon>
        <taxon>Sar</taxon>
        <taxon>Alveolata</taxon>
        <taxon>Dinophyceae</taxon>
        <taxon>Suessiales</taxon>
        <taxon>Symbiodiniaceae</taxon>
        <taxon>Effrenium</taxon>
    </lineage>
</organism>
<dbReference type="PANTHER" id="PTHR10696">
    <property type="entry name" value="GAMMA-BUTYROBETAINE HYDROXYLASE-RELATED"/>
    <property type="match status" value="1"/>
</dbReference>
<dbReference type="InterPro" id="IPR042098">
    <property type="entry name" value="TauD-like_sf"/>
</dbReference>
<feature type="domain" description="Cucumopine synthase C-terminal helical bundle" evidence="3">
    <location>
        <begin position="186"/>
        <end position="331"/>
    </location>
</feature>
<dbReference type="Gene3D" id="3.60.130.10">
    <property type="entry name" value="Clavaminate synthase-like"/>
    <property type="match status" value="1"/>
</dbReference>
<dbReference type="SUPFAM" id="SSF51197">
    <property type="entry name" value="Clavaminate synthase-like"/>
    <property type="match status" value="1"/>
</dbReference>
<keyword evidence="1" id="KW-0560">Oxidoreductase</keyword>
<dbReference type="Pfam" id="PF18631">
    <property type="entry name" value="Cucumopine_C"/>
    <property type="match status" value="1"/>
</dbReference>
<dbReference type="InterPro" id="IPR040602">
    <property type="entry name" value="Cucumopine_C"/>
</dbReference>
<dbReference type="Proteomes" id="UP001178507">
    <property type="component" value="Unassembled WGS sequence"/>
</dbReference>
<dbReference type="Gene3D" id="2.40.100.20">
    <property type="match status" value="1"/>
</dbReference>
<dbReference type="EMBL" id="CAUJNA010000343">
    <property type="protein sequence ID" value="CAJ1375848.1"/>
    <property type="molecule type" value="Genomic_DNA"/>
</dbReference>
<protein>
    <submittedName>
        <fullName evidence="4">Uncharacterized protein</fullName>
    </submittedName>
</protein>
<keyword evidence="5" id="KW-1185">Reference proteome</keyword>
<dbReference type="Pfam" id="PF02668">
    <property type="entry name" value="TauD"/>
    <property type="match status" value="1"/>
</dbReference>
<dbReference type="InterPro" id="IPR050411">
    <property type="entry name" value="AlphaKG_dependent_hydroxylases"/>
</dbReference>
<evidence type="ECO:0000259" key="2">
    <source>
        <dbReference type="Pfam" id="PF02668"/>
    </source>
</evidence>
<dbReference type="AlphaFoldDB" id="A0AA36HV11"/>
<evidence type="ECO:0000313" key="4">
    <source>
        <dbReference type="EMBL" id="CAJ1375848.1"/>
    </source>
</evidence>
<dbReference type="GO" id="GO:0016491">
    <property type="term" value="F:oxidoreductase activity"/>
    <property type="evidence" value="ECO:0007669"/>
    <property type="project" value="UniProtKB-KW"/>
</dbReference>
<dbReference type="PANTHER" id="PTHR10696:SF21">
    <property type="entry name" value="TAUD_TFDA-LIKE DOMAIN-CONTAINING PROTEIN"/>
    <property type="match status" value="1"/>
</dbReference>
<name>A0AA36HV11_9DINO</name>
<sequence length="693" mass="75981">MMLILLLSFGGAFGLSGEVAAPVLKCPSIRLSSGPALQTTWHPDATPETVAAFQAAVPFQSLVYHTVSSGRNLVVLMPTLRNEFKMGSTPGNGLKARSLSQAGTLFLRHDQMVVLTYGTSRDHESFMPPILSVVAEDLPALEDFGKKVWAEQLHGTSKEPFTLTFTFGELAAGPLFKDELTGNHAVDDVVAVIRSRTTDHWLVAPQELVKLMFTGDALGLEGTEGYIFPPMVIANGVFMVLSTYAHSGVVNSLASLFDEGVALKDLHIIKRVVNRIGDSNLPYLRSLSLHMICDTFNEFFSAFNQAQTVAEVNALLGAMSLFGAVVHGWFVYLFPYRLGVELRRAPSDMFKIQPLSDPSVPLRSRDGRGLGVATWHVGSPEDREQVSNMHLPASLAGNGSLPLILRWQPSKFSLAHLAVAARAKIEEHSSGAILFRGLPLPTFSDASDFIAALGYAIYPDPSGREKVADTLCHSSLAVEPDINIAPHQEHIVSKQPPSKLVLYCQAPSPEGGQTPLAHAGNVWDLLPEDTREQLRRRGVKFEMVRGNAAQPGNPVQFTRSWQSHFDTDDLTSAIKKASEQFDGEVDVDEHGNILMRSGLLQAVHEVEGREIYRSQLQNIYSLKWLWGDSDEYINDKILEHVMSAVWNAATVFQWQVRLPKVSEGLWTVCVSIGSKLPRAISSSSTTMWCCMGV</sequence>
<feature type="domain" description="TauD/TfdA-like" evidence="2">
    <location>
        <begin position="410"/>
        <end position="536"/>
    </location>
</feature>